<dbReference type="RefSeq" id="WP_285966948.1">
    <property type="nucleotide sequence ID" value="NZ_CP127294.1"/>
</dbReference>
<evidence type="ECO:0000256" key="1">
    <source>
        <dbReference type="SAM" id="SignalP"/>
    </source>
</evidence>
<dbReference type="InterPro" id="IPR045383">
    <property type="entry name" value="DUF6528"/>
</dbReference>
<dbReference type="KEGG" id="acab:QRX50_32635"/>
<protein>
    <submittedName>
        <fullName evidence="2">DUF6528 family protein</fullName>
    </submittedName>
</protein>
<dbReference type="EMBL" id="CP127294">
    <property type="protein sequence ID" value="WIX76197.1"/>
    <property type="molecule type" value="Genomic_DNA"/>
</dbReference>
<proteinExistence type="predicted"/>
<evidence type="ECO:0000313" key="3">
    <source>
        <dbReference type="Proteomes" id="UP001236014"/>
    </source>
</evidence>
<reference evidence="2 3" key="1">
    <citation type="submission" date="2023-06" db="EMBL/GenBank/DDBJ databases">
        <authorList>
            <person name="Oyuntsetseg B."/>
            <person name="Kim S.B."/>
        </authorList>
    </citation>
    <scope>NUCLEOTIDE SEQUENCE [LARGE SCALE GENOMIC DNA]</scope>
    <source>
        <strain evidence="2 3">2-15</strain>
    </source>
</reference>
<accession>A0A9Y2MUZ5</accession>
<evidence type="ECO:0000313" key="2">
    <source>
        <dbReference type="EMBL" id="WIX76197.1"/>
    </source>
</evidence>
<feature type="chain" id="PRO_5040730456" evidence="1">
    <location>
        <begin position="31"/>
        <end position="328"/>
    </location>
</feature>
<organism evidence="2 3">
    <name type="scientific">Amycolatopsis carbonis</name>
    <dbReference type="NCBI Taxonomy" id="715471"/>
    <lineage>
        <taxon>Bacteria</taxon>
        <taxon>Bacillati</taxon>
        <taxon>Actinomycetota</taxon>
        <taxon>Actinomycetes</taxon>
        <taxon>Pseudonocardiales</taxon>
        <taxon>Pseudonocardiaceae</taxon>
        <taxon>Amycolatopsis</taxon>
    </lineage>
</organism>
<sequence>MRRFSAVAAMVETAVAVVALVAAVPSVADAAPAGSGTPIVITEQGFDQIDILDATDAAFGAAKTLWTWKPTAANGFADLTTAWGLPDEAQLRHLGTQQYLLTTDSYGLAAVVSYPQGTGSYWAANVGASNNPHSAELLPDGNVAVTASNGGFVRVYTASQGNRSTTYAQFDLPGAHGVYYDPTTRLLWAVGNGDLVGLDVAGTPAAPTLGKVVDTPLPAGPTSYGHDVYPVRGNADRLWVTTVAGVFQYSLSAHTFTKDFAGQATIDRPDVKSIGDAPVTGQVVTSAIQPGNACPWCTDTVDLYRPQHALELHGGQIYKARWWLDPRP</sequence>
<dbReference type="Pfam" id="PF20138">
    <property type="entry name" value="DUF6528"/>
    <property type="match status" value="1"/>
</dbReference>
<name>A0A9Y2MUZ5_9PSEU</name>
<dbReference type="AlphaFoldDB" id="A0A9Y2MUZ5"/>
<feature type="signal peptide" evidence="1">
    <location>
        <begin position="1"/>
        <end position="30"/>
    </location>
</feature>
<gene>
    <name evidence="2" type="ORF">QRX50_32635</name>
</gene>
<dbReference type="Proteomes" id="UP001236014">
    <property type="component" value="Chromosome"/>
</dbReference>
<keyword evidence="3" id="KW-1185">Reference proteome</keyword>
<dbReference type="SUPFAM" id="SSF75011">
    <property type="entry name" value="3-carboxy-cis,cis-mucoante lactonizing enzyme"/>
    <property type="match status" value="1"/>
</dbReference>
<keyword evidence="1" id="KW-0732">Signal</keyword>